<evidence type="ECO:0000313" key="2">
    <source>
        <dbReference type="EMBL" id="KAK7899133.1"/>
    </source>
</evidence>
<keyword evidence="3" id="KW-1185">Reference proteome</keyword>
<sequence length="135" mass="14346">MTLPLIFSLVVMISPIADELEGVCVHSSGCCRPPLYDTSTDLLLLLPNSESSSELVISPRCCGNKCPPELGAIQRPVSPLSAVGPLDETQECHFLSCVRVFGVCKTLTAQIRDSAWHSGNIFAGGSDDAPCSCCF</sequence>
<evidence type="ECO:0000256" key="1">
    <source>
        <dbReference type="SAM" id="SignalP"/>
    </source>
</evidence>
<keyword evidence="1" id="KW-0732">Signal</keyword>
<accession>A0AAW0NIQ4</accession>
<dbReference type="AlphaFoldDB" id="A0AAW0NIQ4"/>
<protein>
    <submittedName>
        <fullName evidence="2">Uncharacterized protein</fullName>
    </submittedName>
</protein>
<gene>
    <name evidence="2" type="ORF">WMY93_019986</name>
</gene>
<evidence type="ECO:0000313" key="3">
    <source>
        <dbReference type="Proteomes" id="UP001460270"/>
    </source>
</evidence>
<comment type="caution">
    <text evidence="2">The sequence shown here is derived from an EMBL/GenBank/DDBJ whole genome shotgun (WGS) entry which is preliminary data.</text>
</comment>
<organism evidence="2 3">
    <name type="scientific">Mugilogobius chulae</name>
    <name type="common">yellowstripe goby</name>
    <dbReference type="NCBI Taxonomy" id="88201"/>
    <lineage>
        <taxon>Eukaryota</taxon>
        <taxon>Metazoa</taxon>
        <taxon>Chordata</taxon>
        <taxon>Craniata</taxon>
        <taxon>Vertebrata</taxon>
        <taxon>Euteleostomi</taxon>
        <taxon>Actinopterygii</taxon>
        <taxon>Neopterygii</taxon>
        <taxon>Teleostei</taxon>
        <taxon>Neoteleostei</taxon>
        <taxon>Acanthomorphata</taxon>
        <taxon>Gobiaria</taxon>
        <taxon>Gobiiformes</taxon>
        <taxon>Gobioidei</taxon>
        <taxon>Gobiidae</taxon>
        <taxon>Gobionellinae</taxon>
        <taxon>Mugilogobius</taxon>
    </lineage>
</organism>
<dbReference type="EMBL" id="JBBPFD010000014">
    <property type="protein sequence ID" value="KAK7899133.1"/>
    <property type="molecule type" value="Genomic_DNA"/>
</dbReference>
<name>A0AAW0NIQ4_9GOBI</name>
<feature type="chain" id="PRO_5043575611" evidence="1">
    <location>
        <begin position="20"/>
        <end position="135"/>
    </location>
</feature>
<dbReference type="Proteomes" id="UP001460270">
    <property type="component" value="Unassembled WGS sequence"/>
</dbReference>
<proteinExistence type="predicted"/>
<reference evidence="3" key="1">
    <citation type="submission" date="2024-04" db="EMBL/GenBank/DDBJ databases">
        <title>Salinicola lusitanus LLJ914,a marine bacterium isolated from the Okinawa Trough.</title>
        <authorList>
            <person name="Li J."/>
        </authorList>
    </citation>
    <scope>NUCLEOTIDE SEQUENCE [LARGE SCALE GENOMIC DNA]</scope>
</reference>
<feature type="signal peptide" evidence="1">
    <location>
        <begin position="1"/>
        <end position="19"/>
    </location>
</feature>